<evidence type="ECO:0000313" key="2">
    <source>
        <dbReference type="EMBL" id="CBY21320.1"/>
    </source>
</evidence>
<evidence type="ECO:0000313" key="3">
    <source>
        <dbReference type="Proteomes" id="UP000001307"/>
    </source>
</evidence>
<feature type="compositionally biased region" description="Polar residues" evidence="1">
    <location>
        <begin position="49"/>
        <end position="65"/>
    </location>
</feature>
<gene>
    <name evidence="2" type="ORF">GSOID_T00009079001</name>
</gene>
<reference evidence="2" key="1">
    <citation type="journal article" date="2010" name="Science">
        <title>Plasticity of animal genome architecture unmasked by rapid evolution of a pelagic tunicate.</title>
        <authorList>
            <person name="Denoeud F."/>
            <person name="Henriet S."/>
            <person name="Mungpakdee S."/>
            <person name="Aury J.M."/>
            <person name="Da Silva C."/>
            <person name="Brinkmann H."/>
            <person name="Mikhaleva J."/>
            <person name="Olsen L.C."/>
            <person name="Jubin C."/>
            <person name="Canestro C."/>
            <person name="Bouquet J.M."/>
            <person name="Danks G."/>
            <person name="Poulain J."/>
            <person name="Campsteijn C."/>
            <person name="Adamski M."/>
            <person name="Cross I."/>
            <person name="Yadetie F."/>
            <person name="Muffato M."/>
            <person name="Louis A."/>
            <person name="Butcher S."/>
            <person name="Tsagkogeorga G."/>
            <person name="Konrad A."/>
            <person name="Singh S."/>
            <person name="Jensen M.F."/>
            <person name="Cong E.H."/>
            <person name="Eikeseth-Otteraa H."/>
            <person name="Noel B."/>
            <person name="Anthouard V."/>
            <person name="Porcel B.M."/>
            <person name="Kachouri-Lafond R."/>
            <person name="Nishino A."/>
            <person name="Ugolini M."/>
            <person name="Chourrout P."/>
            <person name="Nishida H."/>
            <person name="Aasland R."/>
            <person name="Huzurbazar S."/>
            <person name="Westhof E."/>
            <person name="Delsuc F."/>
            <person name="Lehrach H."/>
            <person name="Reinhardt R."/>
            <person name="Weissenbach J."/>
            <person name="Roy S.W."/>
            <person name="Artiguenave F."/>
            <person name="Postlethwait J.H."/>
            <person name="Manak J.R."/>
            <person name="Thompson E.M."/>
            <person name="Jaillon O."/>
            <person name="Du Pasquier L."/>
            <person name="Boudinot P."/>
            <person name="Liberles D.A."/>
            <person name="Volff J.N."/>
            <person name="Philippe H."/>
            <person name="Lenhard B."/>
            <person name="Roest Crollius H."/>
            <person name="Wincker P."/>
            <person name="Chourrout D."/>
        </authorList>
    </citation>
    <scope>NUCLEOTIDE SEQUENCE [LARGE SCALE GENOMIC DNA]</scope>
</reference>
<feature type="region of interest" description="Disordered" evidence="1">
    <location>
        <begin position="1"/>
        <end position="96"/>
    </location>
</feature>
<dbReference type="AlphaFoldDB" id="E4WW17"/>
<feature type="compositionally biased region" description="Basic residues" evidence="1">
    <location>
        <begin position="23"/>
        <end position="41"/>
    </location>
</feature>
<dbReference type="Proteomes" id="UP000001307">
    <property type="component" value="Unassembled WGS sequence"/>
</dbReference>
<feature type="region of interest" description="Disordered" evidence="1">
    <location>
        <begin position="120"/>
        <end position="141"/>
    </location>
</feature>
<dbReference type="EMBL" id="FN653017">
    <property type="protein sequence ID" value="CBY21320.1"/>
    <property type="molecule type" value="Genomic_DNA"/>
</dbReference>
<sequence>MLEKIPLKESQLKADRESEPKRSAKAKKNGKSGKKKVLKKSAARENDQKGNITKKTVPEENSFTPNIVKEKATEKGIPKQQPIPESLPKSNKKEKCPQDVIAKVKEVKKVLMENISNKKILKESNKKTKNPQKRKSKKKISMAMRFPIKKLSLETIQEEEPDEIIEFDCECYPL</sequence>
<feature type="compositionally biased region" description="Basic and acidic residues" evidence="1">
    <location>
        <begin position="68"/>
        <end position="77"/>
    </location>
</feature>
<feature type="compositionally biased region" description="Basic residues" evidence="1">
    <location>
        <begin position="127"/>
        <end position="140"/>
    </location>
</feature>
<keyword evidence="3" id="KW-1185">Reference proteome</keyword>
<dbReference type="InParanoid" id="E4WW17"/>
<organism evidence="2">
    <name type="scientific">Oikopleura dioica</name>
    <name type="common">Tunicate</name>
    <dbReference type="NCBI Taxonomy" id="34765"/>
    <lineage>
        <taxon>Eukaryota</taxon>
        <taxon>Metazoa</taxon>
        <taxon>Chordata</taxon>
        <taxon>Tunicata</taxon>
        <taxon>Appendicularia</taxon>
        <taxon>Copelata</taxon>
        <taxon>Oikopleuridae</taxon>
        <taxon>Oikopleura</taxon>
    </lineage>
</organism>
<proteinExistence type="predicted"/>
<accession>E4WW17</accession>
<feature type="compositionally biased region" description="Basic and acidic residues" evidence="1">
    <location>
        <begin position="1"/>
        <end position="22"/>
    </location>
</feature>
<name>E4WW17_OIKDI</name>
<protein>
    <submittedName>
        <fullName evidence="2">Uncharacterized protein</fullName>
    </submittedName>
</protein>
<evidence type="ECO:0000256" key="1">
    <source>
        <dbReference type="SAM" id="MobiDB-lite"/>
    </source>
</evidence>